<protein>
    <submittedName>
        <fullName evidence="2">Helix-turn-helix transcriptional regulator</fullName>
    </submittedName>
</protein>
<sequence>MRFFGAQFKEYRESYLNITQTEAAAALNMKKESLSQYETGSRKFPPDDYQKVRMTFQIPDDYFIAMVTGTPLKSVRSNEQTLPEVTKDLRVAYQHQFIEQFEDVILDNDEMRELIALVAMLDKKYQRQLLNTFKGFTNLYQTEIARNHKLQKELDKAKQNPKA</sequence>
<dbReference type="PROSITE" id="PS50943">
    <property type="entry name" value="HTH_CROC1"/>
    <property type="match status" value="1"/>
</dbReference>
<dbReference type="InterPro" id="IPR001387">
    <property type="entry name" value="Cro/C1-type_HTH"/>
</dbReference>
<comment type="caution">
    <text evidence="2">The sequence shown here is derived from an EMBL/GenBank/DDBJ whole genome shotgun (WGS) entry which is preliminary data.</text>
</comment>
<evidence type="ECO:0000259" key="1">
    <source>
        <dbReference type="PROSITE" id="PS50943"/>
    </source>
</evidence>
<dbReference type="CDD" id="cd00093">
    <property type="entry name" value="HTH_XRE"/>
    <property type="match status" value="1"/>
</dbReference>
<name>A0A8J7GAV2_9BACL</name>
<evidence type="ECO:0000313" key="2">
    <source>
        <dbReference type="EMBL" id="MBF4501419.1"/>
    </source>
</evidence>
<dbReference type="Pfam" id="PF01381">
    <property type="entry name" value="HTH_3"/>
    <property type="match status" value="1"/>
</dbReference>
<dbReference type="GO" id="GO:0003677">
    <property type="term" value="F:DNA binding"/>
    <property type="evidence" value="ECO:0007669"/>
    <property type="project" value="InterPro"/>
</dbReference>
<dbReference type="SUPFAM" id="SSF47413">
    <property type="entry name" value="lambda repressor-like DNA-binding domains"/>
    <property type="match status" value="1"/>
</dbReference>
<dbReference type="SMART" id="SM00530">
    <property type="entry name" value="HTH_XRE"/>
    <property type="match status" value="1"/>
</dbReference>
<evidence type="ECO:0000313" key="3">
    <source>
        <dbReference type="Proteomes" id="UP000622653"/>
    </source>
</evidence>
<organism evidence="2 3">
    <name type="scientific">Savagea serpentis</name>
    <dbReference type="NCBI Taxonomy" id="2785297"/>
    <lineage>
        <taxon>Bacteria</taxon>
        <taxon>Bacillati</taxon>
        <taxon>Bacillota</taxon>
        <taxon>Bacilli</taxon>
        <taxon>Bacillales</taxon>
        <taxon>Caryophanaceae</taxon>
        <taxon>Savagea</taxon>
    </lineage>
</organism>
<reference evidence="2" key="1">
    <citation type="submission" date="2020-11" db="EMBL/GenBank/DDBJ databases">
        <title>Multidrug resistant novel bacterium Savagea serpentis sp. nov., isolated from the scats of a vine snake (Ahaetulla nasuta).</title>
        <authorList>
            <person name="Venkata Ramana V."/>
            <person name="Vikas Patil S."/>
            <person name="Yogita Lugani V."/>
        </authorList>
    </citation>
    <scope>NUCLEOTIDE SEQUENCE</scope>
    <source>
        <strain evidence="2">SN6</strain>
    </source>
</reference>
<feature type="domain" description="HTH cro/C1-type" evidence="1">
    <location>
        <begin position="8"/>
        <end position="63"/>
    </location>
</feature>
<dbReference type="Proteomes" id="UP000622653">
    <property type="component" value="Unassembled WGS sequence"/>
</dbReference>
<dbReference type="InterPro" id="IPR010982">
    <property type="entry name" value="Lambda_DNA-bd_dom_sf"/>
</dbReference>
<accession>A0A8J7GAV2</accession>
<keyword evidence="3" id="KW-1185">Reference proteome</keyword>
<dbReference type="RefSeq" id="WP_194562904.1">
    <property type="nucleotide sequence ID" value="NZ_JADKPV010000004.1"/>
</dbReference>
<proteinExistence type="predicted"/>
<dbReference type="AlphaFoldDB" id="A0A8J7GAV2"/>
<dbReference type="Gene3D" id="1.10.260.40">
    <property type="entry name" value="lambda repressor-like DNA-binding domains"/>
    <property type="match status" value="1"/>
</dbReference>
<gene>
    <name evidence="2" type="ORF">IRY55_08600</name>
</gene>
<dbReference type="EMBL" id="JADKPV010000004">
    <property type="protein sequence ID" value="MBF4501419.1"/>
    <property type="molecule type" value="Genomic_DNA"/>
</dbReference>